<dbReference type="RefSeq" id="WP_183736509.1">
    <property type="nucleotide sequence ID" value="NZ_JACHHE010000007.1"/>
</dbReference>
<dbReference type="EMBL" id="JACHHE010000007">
    <property type="protein sequence ID" value="MBB5181177.1"/>
    <property type="molecule type" value="Genomic_DNA"/>
</dbReference>
<name>A0A7W8FVS7_9BACL</name>
<evidence type="ECO:0000313" key="3">
    <source>
        <dbReference type="Proteomes" id="UP000525923"/>
    </source>
</evidence>
<protein>
    <submittedName>
        <fullName evidence="2">Glyoxylase-like metal-dependent hydrolase (Beta-lactamase superfamily II)</fullName>
    </submittedName>
</protein>
<dbReference type="SMART" id="SM00849">
    <property type="entry name" value="Lactamase_B"/>
    <property type="match status" value="1"/>
</dbReference>
<dbReference type="SUPFAM" id="SSF56281">
    <property type="entry name" value="Metallo-hydrolase/oxidoreductase"/>
    <property type="match status" value="1"/>
</dbReference>
<dbReference type="InterPro" id="IPR001279">
    <property type="entry name" value="Metallo-B-lactamas"/>
</dbReference>
<dbReference type="PANTHER" id="PTHR42951">
    <property type="entry name" value="METALLO-BETA-LACTAMASE DOMAIN-CONTAINING"/>
    <property type="match status" value="1"/>
</dbReference>
<dbReference type="InterPro" id="IPR036866">
    <property type="entry name" value="RibonucZ/Hydroxyglut_hydro"/>
</dbReference>
<proteinExistence type="predicted"/>
<dbReference type="AlphaFoldDB" id="A0A7W8FVS7"/>
<dbReference type="CDD" id="cd16282">
    <property type="entry name" value="metallo-hydrolase-like_MBL-fold"/>
    <property type="match status" value="1"/>
</dbReference>
<keyword evidence="3" id="KW-1185">Reference proteome</keyword>
<dbReference type="PANTHER" id="PTHR42951:SF4">
    <property type="entry name" value="ACYL-COENZYME A THIOESTERASE MBLAC2"/>
    <property type="match status" value="1"/>
</dbReference>
<dbReference type="Proteomes" id="UP000525923">
    <property type="component" value="Unassembled WGS sequence"/>
</dbReference>
<dbReference type="GO" id="GO:0016787">
    <property type="term" value="F:hydrolase activity"/>
    <property type="evidence" value="ECO:0007669"/>
    <property type="project" value="UniProtKB-KW"/>
</dbReference>
<reference evidence="2 3" key="1">
    <citation type="submission" date="2020-08" db="EMBL/GenBank/DDBJ databases">
        <title>Genomic Encyclopedia of Type Strains, Phase IV (KMG-IV): sequencing the most valuable type-strain genomes for metagenomic binning, comparative biology and taxonomic classification.</title>
        <authorList>
            <person name="Goeker M."/>
        </authorList>
    </citation>
    <scope>NUCLEOTIDE SEQUENCE [LARGE SCALE GENOMIC DNA]</scope>
    <source>
        <strain evidence="2 3">DSM 15895</strain>
    </source>
</reference>
<evidence type="ECO:0000313" key="2">
    <source>
        <dbReference type="EMBL" id="MBB5181177.1"/>
    </source>
</evidence>
<gene>
    <name evidence="2" type="ORF">HNQ44_002642</name>
</gene>
<keyword evidence="2" id="KW-0378">Hydrolase</keyword>
<accession>A0A7W8FVS7</accession>
<evidence type="ECO:0000259" key="1">
    <source>
        <dbReference type="SMART" id="SM00849"/>
    </source>
</evidence>
<organism evidence="2 3">
    <name type="scientific">Planococcus koreensis</name>
    <dbReference type="NCBI Taxonomy" id="112331"/>
    <lineage>
        <taxon>Bacteria</taxon>
        <taxon>Bacillati</taxon>
        <taxon>Bacillota</taxon>
        <taxon>Bacilli</taxon>
        <taxon>Bacillales</taxon>
        <taxon>Caryophanaceae</taxon>
        <taxon>Planococcus</taxon>
    </lineage>
</organism>
<dbReference type="Pfam" id="PF00753">
    <property type="entry name" value="Lactamase_B"/>
    <property type="match status" value="1"/>
</dbReference>
<comment type="caution">
    <text evidence="2">The sequence shown here is derived from an EMBL/GenBank/DDBJ whole genome shotgun (WGS) entry which is preliminary data.</text>
</comment>
<dbReference type="Gene3D" id="3.60.15.10">
    <property type="entry name" value="Ribonuclease Z/Hydroxyacylglutathione hydrolase-like"/>
    <property type="match status" value="1"/>
</dbReference>
<dbReference type="InterPro" id="IPR050855">
    <property type="entry name" value="NDM-1-like"/>
</dbReference>
<sequence length="297" mass="33322">MFAAIAKPGSGAWSNAGFVDLGTELLVFDAFNTPSASRKLKNQAEKLTGKKVAYLVNSHFHGDHVFGNQTFKEQVIISTATTKEWISEKNAIGDRDKEQQETEHYLRELALQILVEENPAIKSSLTNQFREMSKLLEELPNLELVLPSLTFEKTLKIHGTMRDVELHCWGGGHSVSDAFLYVPQEKAAFMGDLITEDLHLPIFNPDAFLSILERVKTMDMLAILPGHGEVGNGQQIDAMIDYLSMLIDAGKRAHLSAFALEEFLEGFITPEKYNNWKGVQGIKRNLTTVYNFYESNI</sequence>
<feature type="domain" description="Metallo-beta-lactamase" evidence="1">
    <location>
        <begin position="13"/>
        <end position="227"/>
    </location>
</feature>